<evidence type="ECO:0000313" key="1">
    <source>
        <dbReference type="EMBL" id="QEN03470.1"/>
    </source>
</evidence>
<dbReference type="EMBL" id="CP035807">
    <property type="protein sequence ID" value="QEN03470.1"/>
    <property type="molecule type" value="Genomic_DNA"/>
</dbReference>
<reference evidence="1 2" key="2">
    <citation type="submission" date="2019-09" db="EMBL/GenBank/DDBJ databases">
        <title>Complete Genome Sequence and Methylome Analysis of free living Spirochaetas.</title>
        <authorList>
            <person name="Leshcheva N."/>
            <person name="Mikheeva N."/>
        </authorList>
    </citation>
    <scope>NUCLEOTIDE SEQUENCE [LARGE SCALE GENOMIC DNA]</scope>
    <source>
        <strain evidence="1 2">P</strain>
    </source>
</reference>
<dbReference type="KEGG" id="sper:EW093_01700"/>
<organism evidence="1 2">
    <name type="scientific">Thiospirochaeta perfilievii</name>
    <dbReference type="NCBI Taxonomy" id="252967"/>
    <lineage>
        <taxon>Bacteria</taxon>
        <taxon>Pseudomonadati</taxon>
        <taxon>Spirochaetota</taxon>
        <taxon>Spirochaetia</taxon>
        <taxon>Spirochaetales</taxon>
        <taxon>Spirochaetaceae</taxon>
        <taxon>Thiospirochaeta</taxon>
    </lineage>
</organism>
<gene>
    <name evidence="1" type="ORF">EW093_01700</name>
</gene>
<evidence type="ECO:0000313" key="2">
    <source>
        <dbReference type="Proteomes" id="UP000323824"/>
    </source>
</evidence>
<dbReference type="Proteomes" id="UP000323824">
    <property type="component" value="Chromosome"/>
</dbReference>
<dbReference type="InterPro" id="IPR009057">
    <property type="entry name" value="Homeodomain-like_sf"/>
</dbReference>
<accession>A0A5C1Q8U3</accession>
<dbReference type="AlphaFoldDB" id="A0A5C1Q8U3"/>
<protein>
    <submittedName>
        <fullName evidence="1">Helix-turn-helix domain-containing protein</fullName>
    </submittedName>
</protein>
<proteinExistence type="predicted"/>
<dbReference type="RefSeq" id="WP_149566729.1">
    <property type="nucleotide sequence ID" value="NZ_CP035807.1"/>
</dbReference>
<dbReference type="Pfam" id="PF13565">
    <property type="entry name" value="HTH_32"/>
    <property type="match status" value="1"/>
</dbReference>
<name>A0A5C1Q8U3_9SPIO</name>
<dbReference type="SUPFAM" id="SSF46689">
    <property type="entry name" value="Homeodomain-like"/>
    <property type="match status" value="1"/>
</dbReference>
<sequence>MQKELKLKIISESINNGVTVTCKKYSISRTVYYRWLKRYQRMGVEGLEDIKKDFTPSNKTSLGIERTILDLVKIYPSYGPKALNYLLEELGHKISVSAVYNVLKRYQLSNKHKRIQFSKKREQVVIHSLPPISQLNSGECWIFWITDIGGFETYKKGYTYTLFDLKSRIACSRIYPDLSFNNFEEVLASVALSVATSLELKISYLCFFNNCKILKRFPNSFKGKIYAMLKKHGRNVKVDFLKDYSDLETVIRYKEDYNRQLLTTLLHSFNSGKSLGDTKKDLRNFIKDYNLNFKVDFGDISCSPVDYHNKTTNNKLILPLWAYIDREY</sequence>
<reference evidence="1 2" key="1">
    <citation type="submission" date="2019-02" db="EMBL/GenBank/DDBJ databases">
        <authorList>
            <person name="Fomenkov A."/>
            <person name="Dubinina G."/>
            <person name="Grabovich M."/>
            <person name="Vincze T."/>
            <person name="Roberts R.J."/>
        </authorList>
    </citation>
    <scope>NUCLEOTIDE SEQUENCE [LARGE SCALE GENOMIC DNA]</scope>
    <source>
        <strain evidence="1 2">P</strain>
    </source>
</reference>
<dbReference type="OrthoDB" id="344043at2"/>
<keyword evidence="2" id="KW-1185">Reference proteome</keyword>